<dbReference type="AlphaFoldDB" id="A0A6J5VRE1"/>
<dbReference type="EMBL" id="CAEKDK010000008">
    <property type="protein sequence ID" value="CAB4290883.1"/>
    <property type="molecule type" value="Genomic_DNA"/>
</dbReference>
<organism evidence="1 2">
    <name type="scientific">Prunus armeniaca</name>
    <name type="common">Apricot</name>
    <name type="synonym">Armeniaca vulgaris</name>
    <dbReference type="NCBI Taxonomy" id="36596"/>
    <lineage>
        <taxon>Eukaryota</taxon>
        <taxon>Viridiplantae</taxon>
        <taxon>Streptophyta</taxon>
        <taxon>Embryophyta</taxon>
        <taxon>Tracheophyta</taxon>
        <taxon>Spermatophyta</taxon>
        <taxon>Magnoliopsida</taxon>
        <taxon>eudicotyledons</taxon>
        <taxon>Gunneridae</taxon>
        <taxon>Pentapetalae</taxon>
        <taxon>rosids</taxon>
        <taxon>fabids</taxon>
        <taxon>Rosales</taxon>
        <taxon>Rosaceae</taxon>
        <taxon>Amygdaloideae</taxon>
        <taxon>Amygdaleae</taxon>
        <taxon>Prunus</taxon>
    </lineage>
</organism>
<evidence type="ECO:0000313" key="2">
    <source>
        <dbReference type="Proteomes" id="UP000507222"/>
    </source>
</evidence>
<proteinExistence type="predicted"/>
<evidence type="ECO:0000313" key="1">
    <source>
        <dbReference type="EMBL" id="CAB4290883.1"/>
    </source>
</evidence>
<sequence>MTTQNQLREGYDELGSTTTWRGRPSLRYVGIEAYEFKVLGIRVFQFAYLGFSGYCQWPLYDDCLFSIQMHHGGRLIHKYYLNGTVTYFDYVDKDKMSLTEIDCMAMYWGPHRMINMYMDHRDNLDDVLNSHTDSNLPELDKAIVLHDGLDEATSNEAHRTRKLTLSMNSTTAKGKKNVAAIDEGCVQHEPNKGNSNGKEKVAKVDEGKIETKRKQKLQHHLQHIQAIQLE</sequence>
<dbReference type="Proteomes" id="UP000507222">
    <property type="component" value="Unassembled WGS sequence"/>
</dbReference>
<reference evidence="1 2" key="1">
    <citation type="submission" date="2020-05" db="EMBL/GenBank/DDBJ databases">
        <authorList>
            <person name="Campoy J."/>
            <person name="Schneeberger K."/>
            <person name="Spophaly S."/>
        </authorList>
    </citation>
    <scope>NUCLEOTIDE SEQUENCE [LARGE SCALE GENOMIC DNA]</scope>
    <source>
        <strain evidence="1">PruArmRojPasFocal</strain>
    </source>
</reference>
<name>A0A6J5VRE1_PRUAR</name>
<accession>A0A6J5VRE1</accession>
<gene>
    <name evidence="1" type="ORF">CURHAP_LOCUS51058</name>
</gene>
<protein>
    <submittedName>
        <fullName evidence="1">Uncharacterized protein</fullName>
    </submittedName>
</protein>